<evidence type="ECO:0000313" key="6">
    <source>
        <dbReference type="EMBL" id="SNQ48749.1"/>
    </source>
</evidence>
<dbReference type="InterPro" id="IPR036390">
    <property type="entry name" value="WH_DNA-bd_sf"/>
</dbReference>
<dbReference type="PRINTS" id="PR00039">
    <property type="entry name" value="HTHLYSR"/>
</dbReference>
<keyword evidence="7" id="KW-1185">Reference proteome</keyword>
<keyword evidence="2" id="KW-0805">Transcription regulation</keyword>
<organism evidence="6 7">
    <name type="scientific">Frankia canadensis</name>
    <dbReference type="NCBI Taxonomy" id="1836972"/>
    <lineage>
        <taxon>Bacteria</taxon>
        <taxon>Bacillati</taxon>
        <taxon>Actinomycetota</taxon>
        <taxon>Actinomycetes</taxon>
        <taxon>Frankiales</taxon>
        <taxon>Frankiaceae</taxon>
        <taxon>Frankia</taxon>
    </lineage>
</organism>
<dbReference type="PROSITE" id="PS50931">
    <property type="entry name" value="HTH_LYSR"/>
    <property type="match status" value="1"/>
</dbReference>
<dbReference type="GO" id="GO:0003700">
    <property type="term" value="F:DNA-binding transcription factor activity"/>
    <property type="evidence" value="ECO:0007669"/>
    <property type="project" value="InterPro"/>
</dbReference>
<dbReference type="Pfam" id="PF00126">
    <property type="entry name" value="HTH_1"/>
    <property type="match status" value="1"/>
</dbReference>
<keyword evidence="3" id="KW-0238">DNA-binding</keyword>
<dbReference type="GO" id="GO:0032993">
    <property type="term" value="C:protein-DNA complex"/>
    <property type="evidence" value="ECO:0007669"/>
    <property type="project" value="TreeGrafter"/>
</dbReference>
<dbReference type="FunFam" id="1.10.10.10:FF:000001">
    <property type="entry name" value="LysR family transcriptional regulator"/>
    <property type="match status" value="1"/>
</dbReference>
<dbReference type="GO" id="GO:0003677">
    <property type="term" value="F:DNA binding"/>
    <property type="evidence" value="ECO:0007669"/>
    <property type="project" value="UniProtKB-KW"/>
</dbReference>
<protein>
    <submittedName>
        <fullName evidence="6">HTH-type transcriptional regulator TfdT</fullName>
    </submittedName>
</protein>
<dbReference type="Proteomes" id="UP000234331">
    <property type="component" value="Unassembled WGS sequence"/>
</dbReference>
<sequence length="91" mass="9909">MRGWLNLRQAAYFIAVAEDGSFTRAADRLHIAQPSLSQQIRALERQLEVELLERTTRGVRLTAAGRVFLDGARAAVAAAEVRGYGAGARKA</sequence>
<dbReference type="EMBL" id="FZMO01000196">
    <property type="protein sequence ID" value="SNQ48749.1"/>
    <property type="molecule type" value="Genomic_DNA"/>
</dbReference>
<evidence type="ECO:0000313" key="7">
    <source>
        <dbReference type="Proteomes" id="UP000234331"/>
    </source>
</evidence>
<dbReference type="InterPro" id="IPR000847">
    <property type="entry name" value="LysR_HTH_N"/>
</dbReference>
<evidence type="ECO:0000256" key="3">
    <source>
        <dbReference type="ARBA" id="ARBA00023125"/>
    </source>
</evidence>
<dbReference type="PANTHER" id="PTHR30346">
    <property type="entry name" value="TRANSCRIPTIONAL DUAL REGULATOR HCAR-RELATED"/>
    <property type="match status" value="1"/>
</dbReference>
<keyword evidence="4" id="KW-0804">Transcription</keyword>
<evidence type="ECO:0000256" key="1">
    <source>
        <dbReference type="ARBA" id="ARBA00009437"/>
    </source>
</evidence>
<gene>
    <name evidence="6" type="ORF">FRACA_2750001</name>
</gene>
<dbReference type="PANTHER" id="PTHR30346:SF28">
    <property type="entry name" value="HTH-TYPE TRANSCRIPTIONAL REGULATOR CYNR"/>
    <property type="match status" value="1"/>
</dbReference>
<evidence type="ECO:0000256" key="4">
    <source>
        <dbReference type="ARBA" id="ARBA00023163"/>
    </source>
</evidence>
<proteinExistence type="inferred from homology"/>
<evidence type="ECO:0000256" key="2">
    <source>
        <dbReference type="ARBA" id="ARBA00023015"/>
    </source>
</evidence>
<evidence type="ECO:0000259" key="5">
    <source>
        <dbReference type="PROSITE" id="PS50931"/>
    </source>
</evidence>
<reference evidence="6 7" key="1">
    <citation type="submission" date="2017-06" db="EMBL/GenBank/DDBJ databases">
        <authorList>
            <person name="Kim H.J."/>
            <person name="Triplett B.A."/>
        </authorList>
    </citation>
    <scope>NUCLEOTIDE SEQUENCE [LARGE SCALE GENOMIC DNA]</scope>
    <source>
        <strain evidence="6">FRACA_ARgP5</strain>
    </source>
</reference>
<dbReference type="RefSeq" id="WP_101832375.1">
    <property type="nucleotide sequence ID" value="NZ_FZMO01000196.1"/>
</dbReference>
<feature type="domain" description="HTH lysR-type" evidence="5">
    <location>
        <begin position="5"/>
        <end position="62"/>
    </location>
</feature>
<comment type="similarity">
    <text evidence="1">Belongs to the LysR transcriptional regulatory family.</text>
</comment>
<accession>A0A2I2KSY7</accession>
<dbReference type="OrthoDB" id="79118at2"/>
<dbReference type="Gene3D" id="1.10.10.10">
    <property type="entry name" value="Winged helix-like DNA-binding domain superfamily/Winged helix DNA-binding domain"/>
    <property type="match status" value="1"/>
</dbReference>
<dbReference type="InterPro" id="IPR036388">
    <property type="entry name" value="WH-like_DNA-bd_sf"/>
</dbReference>
<name>A0A2I2KSY7_9ACTN</name>
<dbReference type="SUPFAM" id="SSF46785">
    <property type="entry name" value="Winged helix' DNA-binding domain"/>
    <property type="match status" value="1"/>
</dbReference>
<dbReference type="AlphaFoldDB" id="A0A2I2KSY7"/>